<dbReference type="AlphaFoldDB" id="A0A0L8AM85"/>
<evidence type="ECO:0000256" key="6">
    <source>
        <dbReference type="ARBA" id="ARBA00022840"/>
    </source>
</evidence>
<feature type="transmembrane region" description="Helical" evidence="9">
    <location>
        <begin position="20"/>
        <end position="44"/>
    </location>
</feature>
<proteinExistence type="predicted"/>
<evidence type="ECO:0000256" key="2">
    <source>
        <dbReference type="ARBA" id="ARBA00022448"/>
    </source>
</evidence>
<dbReference type="InterPro" id="IPR011527">
    <property type="entry name" value="ABC1_TM_dom"/>
</dbReference>
<protein>
    <recommendedName>
        <fullName evidence="14">ABC transporter ATP-binding protein</fullName>
    </recommendedName>
</protein>
<dbReference type="RefSeq" id="WP_221404862.1">
    <property type="nucleotide sequence ID" value="NZ_JSVA01000008.1"/>
</dbReference>
<keyword evidence="7 9" id="KW-1133">Transmembrane helix</keyword>
<dbReference type="InterPro" id="IPR003439">
    <property type="entry name" value="ABC_transporter-like_ATP-bd"/>
</dbReference>
<feature type="domain" description="ABC transporter" evidence="10">
    <location>
        <begin position="356"/>
        <end position="591"/>
    </location>
</feature>
<evidence type="ECO:0000259" key="11">
    <source>
        <dbReference type="PROSITE" id="PS50929"/>
    </source>
</evidence>
<evidence type="ECO:0000256" key="8">
    <source>
        <dbReference type="ARBA" id="ARBA00023136"/>
    </source>
</evidence>
<feature type="transmembrane region" description="Helical" evidence="9">
    <location>
        <begin position="158"/>
        <end position="176"/>
    </location>
</feature>
<sequence>MNYLLGLTKSFRFFYAFLKYRIFIILGASVFVGILDGFGLAMIVPLLEVVDKGGEVEGDELGSLSFVLDFLRALNLPMEVSTIVVVLLLFFILKGVFKYLEGFFRVTYQQKFMRMIRDQNADMFCYYKYSDFVLSDAGRIQNTFSAEVLRVNQAFQTYFLSAQALIMISVYLGLAFGVNPLFALLVSIGGLATNVLFKRIYKQTKVLSRQLSNEANSFHGILMQMVNNFKYLKSTSSIVPYTGKLKQQIKEIERVQKRLGILDSILQAAREPLIILVVAGVIFIQVNLYGDSLGSIILSLLFLYRALSFVMAMQKQWNGFLGHSGALDQMVEFRDELRNSQESFGEVVVDKFSRDIELRNVSFSYDDLTVLKGVDLTIEKNESIAVVGESGSGKTTLINILCGLIRPSFGTISLDGNNYEGLYLPSLQKRIGYITQEPVIFSDTIFNNVTFWSKKTPEILFRFQEALKKASIYDFVKSLKNTEETILGTSGINLSGGQKQRLSIARELFKNVDILILDEATSALDTETEKEIQASIDVLRGEYTLIVVAHRLSTIRNVDRVLLLSEGEIKEQGTFDELYIDSERFKRMVSSQNY</sequence>
<dbReference type="SUPFAM" id="SSF52540">
    <property type="entry name" value="P-loop containing nucleoside triphosphate hydrolases"/>
    <property type="match status" value="1"/>
</dbReference>
<dbReference type="EMBL" id="JSVA01000008">
    <property type="protein sequence ID" value="KOF03366.1"/>
    <property type="molecule type" value="Genomic_DNA"/>
</dbReference>
<feature type="transmembrane region" description="Helical" evidence="9">
    <location>
        <begin position="80"/>
        <end position="100"/>
    </location>
</feature>
<dbReference type="PANTHER" id="PTHR43394:SF1">
    <property type="entry name" value="ATP-BINDING CASSETTE SUB-FAMILY B MEMBER 10, MITOCHONDRIAL"/>
    <property type="match status" value="1"/>
</dbReference>
<reference evidence="13" key="1">
    <citation type="submission" date="2014-11" db="EMBL/GenBank/DDBJ databases">
        <title>Genome sequencing of Roseivirga sp. D-25.</title>
        <authorList>
            <person name="Selvaratnam C."/>
            <person name="Thevarajoo S."/>
            <person name="Goh K.M."/>
            <person name="Eee R."/>
            <person name="Chan K.-G."/>
            <person name="Chong C.S."/>
        </authorList>
    </citation>
    <scope>NUCLEOTIDE SEQUENCE [LARGE SCALE GENOMIC DNA]</scope>
    <source>
        <strain evidence="13">D-25</strain>
    </source>
</reference>
<organism evidence="12 13">
    <name type="scientific">Roseivirga seohaensis subsp. aquiponti</name>
    <dbReference type="NCBI Taxonomy" id="1566026"/>
    <lineage>
        <taxon>Bacteria</taxon>
        <taxon>Pseudomonadati</taxon>
        <taxon>Bacteroidota</taxon>
        <taxon>Cytophagia</taxon>
        <taxon>Cytophagales</taxon>
        <taxon>Roseivirgaceae</taxon>
        <taxon>Roseivirga</taxon>
    </lineage>
</organism>
<keyword evidence="5" id="KW-0547">Nucleotide-binding</keyword>
<dbReference type="Gene3D" id="1.20.1560.10">
    <property type="entry name" value="ABC transporter type 1, transmembrane domain"/>
    <property type="match status" value="1"/>
</dbReference>
<evidence type="ECO:0000256" key="9">
    <source>
        <dbReference type="SAM" id="Phobius"/>
    </source>
</evidence>
<dbReference type="InterPro" id="IPR017871">
    <property type="entry name" value="ABC_transporter-like_CS"/>
</dbReference>
<gene>
    <name evidence="12" type="ORF">OB69_08215</name>
</gene>
<feature type="domain" description="ABC transmembrane type-1" evidence="11">
    <location>
        <begin position="26"/>
        <end position="322"/>
    </location>
</feature>
<keyword evidence="4 9" id="KW-0812">Transmembrane</keyword>
<dbReference type="InterPro" id="IPR039421">
    <property type="entry name" value="Type_1_exporter"/>
</dbReference>
<dbReference type="GO" id="GO:0015421">
    <property type="term" value="F:ABC-type oligopeptide transporter activity"/>
    <property type="evidence" value="ECO:0007669"/>
    <property type="project" value="TreeGrafter"/>
</dbReference>
<dbReference type="InterPro" id="IPR036640">
    <property type="entry name" value="ABC1_TM_sf"/>
</dbReference>
<dbReference type="Gene3D" id="3.40.50.300">
    <property type="entry name" value="P-loop containing nucleotide triphosphate hydrolases"/>
    <property type="match status" value="1"/>
</dbReference>
<dbReference type="GO" id="GO:0005886">
    <property type="term" value="C:plasma membrane"/>
    <property type="evidence" value="ECO:0007669"/>
    <property type="project" value="UniProtKB-SubCell"/>
</dbReference>
<dbReference type="PROSITE" id="PS50929">
    <property type="entry name" value="ABC_TM1F"/>
    <property type="match status" value="1"/>
</dbReference>
<evidence type="ECO:0000256" key="5">
    <source>
        <dbReference type="ARBA" id="ARBA00022741"/>
    </source>
</evidence>
<evidence type="ECO:0000256" key="3">
    <source>
        <dbReference type="ARBA" id="ARBA00022475"/>
    </source>
</evidence>
<dbReference type="Proteomes" id="UP000036908">
    <property type="component" value="Unassembled WGS sequence"/>
</dbReference>
<evidence type="ECO:0000256" key="4">
    <source>
        <dbReference type="ARBA" id="ARBA00022692"/>
    </source>
</evidence>
<dbReference type="SUPFAM" id="SSF90123">
    <property type="entry name" value="ABC transporter transmembrane region"/>
    <property type="match status" value="1"/>
</dbReference>
<name>A0A0L8AM85_9BACT</name>
<dbReference type="PROSITE" id="PS00211">
    <property type="entry name" value="ABC_TRANSPORTER_1"/>
    <property type="match status" value="1"/>
</dbReference>
<evidence type="ECO:0000259" key="10">
    <source>
        <dbReference type="PROSITE" id="PS50893"/>
    </source>
</evidence>
<dbReference type="GO" id="GO:0005524">
    <property type="term" value="F:ATP binding"/>
    <property type="evidence" value="ECO:0007669"/>
    <property type="project" value="UniProtKB-KW"/>
</dbReference>
<dbReference type="GO" id="GO:0016887">
    <property type="term" value="F:ATP hydrolysis activity"/>
    <property type="evidence" value="ECO:0007669"/>
    <property type="project" value="InterPro"/>
</dbReference>
<dbReference type="Pfam" id="PF00005">
    <property type="entry name" value="ABC_tran"/>
    <property type="match status" value="1"/>
</dbReference>
<keyword evidence="13" id="KW-1185">Reference proteome</keyword>
<keyword evidence="6" id="KW-0067">ATP-binding</keyword>
<comment type="subcellular location">
    <subcellularLocation>
        <location evidence="1">Cell membrane</location>
        <topology evidence="1">Multi-pass membrane protein</topology>
    </subcellularLocation>
</comment>
<comment type="caution">
    <text evidence="12">The sequence shown here is derived from an EMBL/GenBank/DDBJ whole genome shotgun (WGS) entry which is preliminary data.</text>
</comment>
<evidence type="ECO:0000313" key="13">
    <source>
        <dbReference type="Proteomes" id="UP000036908"/>
    </source>
</evidence>
<keyword evidence="3" id="KW-1003">Cell membrane</keyword>
<keyword evidence="2" id="KW-0813">Transport</keyword>
<evidence type="ECO:0008006" key="14">
    <source>
        <dbReference type="Google" id="ProtNLM"/>
    </source>
</evidence>
<evidence type="ECO:0000256" key="7">
    <source>
        <dbReference type="ARBA" id="ARBA00022989"/>
    </source>
</evidence>
<dbReference type="FunFam" id="3.40.50.300:FF:000299">
    <property type="entry name" value="ABC transporter ATP-binding protein/permease"/>
    <property type="match status" value="1"/>
</dbReference>
<keyword evidence="8 9" id="KW-0472">Membrane</keyword>
<accession>A0A0L8AM85</accession>
<evidence type="ECO:0000256" key="1">
    <source>
        <dbReference type="ARBA" id="ARBA00004651"/>
    </source>
</evidence>
<evidence type="ECO:0000313" key="12">
    <source>
        <dbReference type="EMBL" id="KOF03366.1"/>
    </source>
</evidence>
<dbReference type="SMART" id="SM00382">
    <property type="entry name" value="AAA"/>
    <property type="match status" value="1"/>
</dbReference>
<dbReference type="PROSITE" id="PS50893">
    <property type="entry name" value="ABC_TRANSPORTER_2"/>
    <property type="match status" value="1"/>
</dbReference>
<dbReference type="InterPro" id="IPR003593">
    <property type="entry name" value="AAA+_ATPase"/>
</dbReference>
<dbReference type="PATRIC" id="fig|1566026.4.peg.3477"/>
<feature type="transmembrane region" description="Helical" evidence="9">
    <location>
        <begin position="273"/>
        <end position="290"/>
    </location>
</feature>
<dbReference type="PANTHER" id="PTHR43394">
    <property type="entry name" value="ATP-DEPENDENT PERMEASE MDL1, MITOCHONDRIAL"/>
    <property type="match status" value="1"/>
</dbReference>
<feature type="transmembrane region" description="Helical" evidence="9">
    <location>
        <begin position="182"/>
        <end position="201"/>
    </location>
</feature>
<dbReference type="InterPro" id="IPR027417">
    <property type="entry name" value="P-loop_NTPase"/>
</dbReference>